<dbReference type="EMBL" id="CVRB01000004">
    <property type="protein sequence ID" value="CRK84307.1"/>
    <property type="molecule type" value="Genomic_DNA"/>
</dbReference>
<accession>A0A0U1P248</accession>
<organism evidence="1 2">
    <name type="scientific">Neobacillus massiliamazoniensis</name>
    <dbReference type="NCBI Taxonomy" id="1499688"/>
    <lineage>
        <taxon>Bacteria</taxon>
        <taxon>Bacillati</taxon>
        <taxon>Bacillota</taxon>
        <taxon>Bacilli</taxon>
        <taxon>Bacillales</taxon>
        <taxon>Bacillaceae</taxon>
        <taxon>Neobacillus</taxon>
    </lineage>
</organism>
<protein>
    <submittedName>
        <fullName evidence="1">Uncharacterized protein</fullName>
    </submittedName>
</protein>
<gene>
    <name evidence="1" type="ORF">BN000_04313</name>
</gene>
<sequence length="39" mass="4463">MEPSQITIDGHPAAYFSITNIDTNIIPGKNKHQFFSKWD</sequence>
<dbReference type="Proteomes" id="UP000199087">
    <property type="component" value="Unassembled WGS sequence"/>
</dbReference>
<name>A0A0U1P248_9BACI</name>
<reference evidence="2" key="1">
    <citation type="submission" date="2015-05" db="EMBL/GenBank/DDBJ databases">
        <authorList>
            <person name="Urmite Genomes"/>
        </authorList>
    </citation>
    <scope>NUCLEOTIDE SEQUENCE [LARGE SCALE GENOMIC DNA]</scope>
    <source>
        <strain evidence="2">LF1</strain>
    </source>
</reference>
<keyword evidence="2" id="KW-1185">Reference proteome</keyword>
<proteinExistence type="predicted"/>
<evidence type="ECO:0000313" key="1">
    <source>
        <dbReference type="EMBL" id="CRK84307.1"/>
    </source>
</evidence>
<evidence type="ECO:0000313" key="2">
    <source>
        <dbReference type="Proteomes" id="UP000199087"/>
    </source>
</evidence>
<dbReference type="AlphaFoldDB" id="A0A0U1P248"/>